<dbReference type="AlphaFoldDB" id="A0A6C0CH73"/>
<proteinExistence type="predicted"/>
<sequence length="93" mass="10626">MHDRTILIGVVAIVVVIVVVWWFKNHNDDCESVSKSHMVTTPLTPDRIMVILRDPSTKEHLMAKFSNKGDLSNSETFINIMLDHIEGLIMPRK</sequence>
<keyword evidence="1" id="KW-1133">Transmembrane helix</keyword>
<keyword evidence="1" id="KW-0812">Transmembrane</keyword>
<reference evidence="2" key="1">
    <citation type="journal article" date="2020" name="Nature">
        <title>Giant virus diversity and host interactions through global metagenomics.</title>
        <authorList>
            <person name="Schulz F."/>
            <person name="Roux S."/>
            <person name="Paez-Espino D."/>
            <person name="Jungbluth S."/>
            <person name="Walsh D.A."/>
            <person name="Denef V.J."/>
            <person name="McMahon K.D."/>
            <person name="Konstantinidis K.T."/>
            <person name="Eloe-Fadrosh E.A."/>
            <person name="Kyrpides N.C."/>
            <person name="Woyke T."/>
        </authorList>
    </citation>
    <scope>NUCLEOTIDE SEQUENCE</scope>
    <source>
        <strain evidence="2">GVMAG-M-3300021079-18</strain>
    </source>
</reference>
<organism evidence="2">
    <name type="scientific">viral metagenome</name>
    <dbReference type="NCBI Taxonomy" id="1070528"/>
    <lineage>
        <taxon>unclassified sequences</taxon>
        <taxon>metagenomes</taxon>
        <taxon>organismal metagenomes</taxon>
    </lineage>
</organism>
<name>A0A6C0CH73_9ZZZZ</name>
<evidence type="ECO:0000256" key="1">
    <source>
        <dbReference type="SAM" id="Phobius"/>
    </source>
</evidence>
<accession>A0A6C0CH73</accession>
<protein>
    <submittedName>
        <fullName evidence="2">Uncharacterized protein</fullName>
    </submittedName>
</protein>
<evidence type="ECO:0000313" key="2">
    <source>
        <dbReference type="EMBL" id="QHT03617.1"/>
    </source>
</evidence>
<dbReference type="EMBL" id="MN739414">
    <property type="protein sequence ID" value="QHT03617.1"/>
    <property type="molecule type" value="Genomic_DNA"/>
</dbReference>
<keyword evidence="1" id="KW-0472">Membrane</keyword>
<feature type="transmembrane region" description="Helical" evidence="1">
    <location>
        <begin position="6"/>
        <end position="23"/>
    </location>
</feature>